<gene>
    <name evidence="1" type="ORF">RSSM_00847</name>
</gene>
<evidence type="ECO:0000313" key="2">
    <source>
        <dbReference type="Proteomes" id="UP000011885"/>
    </source>
</evidence>
<keyword evidence="2" id="KW-1185">Reference proteome</keyword>
<accession>M5UP21</accession>
<protein>
    <submittedName>
        <fullName evidence="1">ADP-ribosylation factor-directed GTPase activating protein isoform b-like protein</fullName>
    </submittedName>
</protein>
<organism evidence="1 2">
    <name type="scientific">Rhodopirellula sallentina SM41</name>
    <dbReference type="NCBI Taxonomy" id="1263870"/>
    <lineage>
        <taxon>Bacteria</taxon>
        <taxon>Pseudomonadati</taxon>
        <taxon>Planctomycetota</taxon>
        <taxon>Planctomycetia</taxon>
        <taxon>Pirellulales</taxon>
        <taxon>Pirellulaceae</taxon>
        <taxon>Rhodopirellula</taxon>
    </lineage>
</organism>
<dbReference type="EMBL" id="ANOH01000068">
    <property type="protein sequence ID" value="EMI57738.1"/>
    <property type="molecule type" value="Genomic_DNA"/>
</dbReference>
<evidence type="ECO:0000313" key="1">
    <source>
        <dbReference type="EMBL" id="EMI57738.1"/>
    </source>
</evidence>
<comment type="caution">
    <text evidence="1">The sequence shown here is derived from an EMBL/GenBank/DDBJ whole genome shotgun (WGS) entry which is preliminary data.</text>
</comment>
<dbReference type="AlphaFoldDB" id="M5UP21"/>
<dbReference type="PROSITE" id="PS51257">
    <property type="entry name" value="PROKAR_LIPOPROTEIN"/>
    <property type="match status" value="1"/>
</dbReference>
<sequence length="348" mass="38806">MLALRKAIRATRDLYNQPLSTQVMPPSAVMQACVAFGSDAELLINARTRQKVNAVGALCWNYPCAGKRLLVATQQNVIPRIGHGLQSKRGELLATFAMAAISVENEIRIGESSGTIGDLVRWEQSNVRSGVDLSRVLFALSTYLSPDVTWTNSKGETWSLDRIAEEELNRRVSVTKADAIDRLIGLTRYVVCARRHDLPRTGRHLQVERYVARFHDHAIQLQGRDGKWGPLYFGYSASTDPNALSRQIVGSTDQESLFSTGNILLWLTMSLTPEQLQTPEIVRAAIAVNNGLASNRKRNKLSTFSPHELDMSMRCVRAISEYNRRVFEAAEHSAEHSKVAAKETNEMK</sequence>
<name>M5UP21_9BACT</name>
<dbReference type="PATRIC" id="fig|1263870.3.peg.924"/>
<reference evidence="1 2" key="1">
    <citation type="journal article" date="2013" name="Mar. Genomics">
        <title>Expression of sulfatases in Rhodopirellula baltica and the diversity of sulfatases in the genus Rhodopirellula.</title>
        <authorList>
            <person name="Wegner C.E."/>
            <person name="Richter-Heitmann T."/>
            <person name="Klindworth A."/>
            <person name="Klockow C."/>
            <person name="Richter M."/>
            <person name="Achstetter T."/>
            <person name="Glockner F.O."/>
            <person name="Harder J."/>
        </authorList>
    </citation>
    <scope>NUCLEOTIDE SEQUENCE [LARGE SCALE GENOMIC DNA]</scope>
    <source>
        <strain evidence="1 2">SM41</strain>
    </source>
</reference>
<proteinExistence type="predicted"/>
<dbReference type="Proteomes" id="UP000011885">
    <property type="component" value="Unassembled WGS sequence"/>
</dbReference>